<dbReference type="Pfam" id="PF01810">
    <property type="entry name" value="LysE"/>
    <property type="match status" value="1"/>
</dbReference>
<reference evidence="7 8" key="1">
    <citation type="submission" date="2017-11" db="EMBL/GenBank/DDBJ databases">
        <title>Reclassification of Bisgaard taxon 7 as Conservatibacter flavescens gen. nov., sp. nov.</title>
        <authorList>
            <person name="Christensen H."/>
        </authorList>
    </citation>
    <scope>NUCLEOTIDE SEQUENCE [LARGE SCALE GENOMIC DNA]</scope>
    <source>
        <strain evidence="7 8">7_4</strain>
    </source>
</reference>
<feature type="transmembrane region" description="Helical" evidence="6">
    <location>
        <begin position="35"/>
        <end position="60"/>
    </location>
</feature>
<evidence type="ECO:0000256" key="1">
    <source>
        <dbReference type="ARBA" id="ARBA00004651"/>
    </source>
</evidence>
<feature type="transmembrane region" description="Helical" evidence="6">
    <location>
        <begin position="143"/>
        <end position="162"/>
    </location>
</feature>
<keyword evidence="3 6" id="KW-0812">Transmembrane</keyword>
<evidence type="ECO:0000256" key="6">
    <source>
        <dbReference type="SAM" id="Phobius"/>
    </source>
</evidence>
<comment type="subcellular location">
    <subcellularLocation>
        <location evidence="1">Cell membrane</location>
        <topology evidence="1">Multi-pass membrane protein</topology>
    </subcellularLocation>
</comment>
<protein>
    <recommendedName>
        <fullName evidence="9">Threonine efflux protein</fullName>
    </recommendedName>
</protein>
<evidence type="ECO:0000313" key="7">
    <source>
        <dbReference type="EMBL" id="PJG86499.1"/>
    </source>
</evidence>
<dbReference type="EMBL" id="PHHA01000002">
    <property type="protein sequence ID" value="PJG86499.1"/>
    <property type="molecule type" value="Genomic_DNA"/>
</dbReference>
<keyword evidence="2" id="KW-1003">Cell membrane</keyword>
<dbReference type="GO" id="GO:0015171">
    <property type="term" value="F:amino acid transmembrane transporter activity"/>
    <property type="evidence" value="ECO:0007669"/>
    <property type="project" value="TreeGrafter"/>
</dbReference>
<feature type="transmembrane region" description="Helical" evidence="6">
    <location>
        <begin position="183"/>
        <end position="204"/>
    </location>
</feature>
<sequence>MLNLMIVHFFGLISPGPDFFYVVRMAVSNSRRNTISGIVGITLGVAMWATAAILGLAILFNTFPMLHGLMMLLGGGYLFYLGILMVKVKENVVFTNMTTQALNQNTTITKEVLKGFGVNLSNAKAVIYFTSVMALVLKDLTETWQILTALFIIIVETFLYFYGVSVFFSGSVAKRFYSRYSRYIDNISGMIFLFFGSFLIYSAILEIRLQ</sequence>
<evidence type="ECO:0000256" key="2">
    <source>
        <dbReference type="ARBA" id="ARBA00022475"/>
    </source>
</evidence>
<dbReference type="InterPro" id="IPR001123">
    <property type="entry name" value="LeuE-type"/>
</dbReference>
<keyword evidence="5 6" id="KW-0472">Membrane</keyword>
<evidence type="ECO:0000256" key="4">
    <source>
        <dbReference type="ARBA" id="ARBA00022989"/>
    </source>
</evidence>
<keyword evidence="8" id="KW-1185">Reference proteome</keyword>
<keyword evidence="4 6" id="KW-1133">Transmembrane helix</keyword>
<evidence type="ECO:0000313" key="8">
    <source>
        <dbReference type="Proteomes" id="UP000229329"/>
    </source>
</evidence>
<dbReference type="RefSeq" id="WP_100287774.1">
    <property type="nucleotide sequence ID" value="NZ_PHHA01000002.1"/>
</dbReference>
<feature type="transmembrane region" description="Helical" evidence="6">
    <location>
        <begin position="6"/>
        <end position="23"/>
    </location>
</feature>
<dbReference type="OrthoDB" id="581870at2"/>
<evidence type="ECO:0008006" key="9">
    <source>
        <dbReference type="Google" id="ProtNLM"/>
    </source>
</evidence>
<name>A0A2M8S5S7_9PAST</name>
<proteinExistence type="predicted"/>
<dbReference type="AlphaFoldDB" id="A0A2M8S5S7"/>
<dbReference type="Proteomes" id="UP000229329">
    <property type="component" value="Unassembled WGS sequence"/>
</dbReference>
<evidence type="ECO:0000256" key="5">
    <source>
        <dbReference type="ARBA" id="ARBA00023136"/>
    </source>
</evidence>
<gene>
    <name evidence="7" type="ORF">CVP05_01455</name>
</gene>
<evidence type="ECO:0000256" key="3">
    <source>
        <dbReference type="ARBA" id="ARBA00022692"/>
    </source>
</evidence>
<dbReference type="PANTHER" id="PTHR30086:SF19">
    <property type="entry name" value="THREONINE EFFLUX PROTEIN"/>
    <property type="match status" value="1"/>
</dbReference>
<accession>A0A2M8S5S7</accession>
<dbReference type="GO" id="GO:0005886">
    <property type="term" value="C:plasma membrane"/>
    <property type="evidence" value="ECO:0007669"/>
    <property type="project" value="UniProtKB-SubCell"/>
</dbReference>
<dbReference type="PANTHER" id="PTHR30086">
    <property type="entry name" value="ARGININE EXPORTER PROTEIN ARGO"/>
    <property type="match status" value="1"/>
</dbReference>
<feature type="transmembrane region" description="Helical" evidence="6">
    <location>
        <begin position="66"/>
        <end position="86"/>
    </location>
</feature>
<organism evidence="7 8">
    <name type="scientific">Conservatibacter flavescens</name>
    <dbReference type="NCBI Taxonomy" id="28161"/>
    <lineage>
        <taxon>Bacteria</taxon>
        <taxon>Pseudomonadati</taxon>
        <taxon>Pseudomonadota</taxon>
        <taxon>Gammaproteobacteria</taxon>
        <taxon>Pasteurellales</taxon>
        <taxon>Pasteurellaceae</taxon>
        <taxon>Conservatibacter</taxon>
    </lineage>
</organism>
<comment type="caution">
    <text evidence="7">The sequence shown here is derived from an EMBL/GenBank/DDBJ whole genome shotgun (WGS) entry which is preliminary data.</text>
</comment>